<sequence>LSCPPYQINHTHCECRFEYNTVTFHSVWYLLSELKQIKAASRLESKCDIQYALQAARELSEDEQEGISRCRISPALFFAQRLPAIGMQRPLCVSARLTSLIFSSRPQVFPVTGV</sequence>
<dbReference type="Ensembl" id="ENSATET00000018838.2">
    <property type="protein sequence ID" value="ENSATEP00000018526.2"/>
    <property type="gene ID" value="ENSATEG00000012902.2"/>
</dbReference>
<dbReference type="Proteomes" id="UP000265040">
    <property type="component" value="Chromosome 2"/>
</dbReference>
<evidence type="ECO:0000313" key="1">
    <source>
        <dbReference type="Ensembl" id="ENSATEP00000018526.2"/>
    </source>
</evidence>
<reference evidence="1" key="1">
    <citation type="submission" date="2021-04" db="EMBL/GenBank/DDBJ databases">
        <authorList>
            <consortium name="Wellcome Sanger Institute Data Sharing"/>
        </authorList>
    </citation>
    <scope>NUCLEOTIDE SEQUENCE [LARGE SCALE GENOMIC DNA]</scope>
</reference>
<organism evidence="1 2">
    <name type="scientific">Anabas testudineus</name>
    <name type="common">Climbing perch</name>
    <name type="synonym">Anthias testudineus</name>
    <dbReference type="NCBI Taxonomy" id="64144"/>
    <lineage>
        <taxon>Eukaryota</taxon>
        <taxon>Metazoa</taxon>
        <taxon>Chordata</taxon>
        <taxon>Craniata</taxon>
        <taxon>Vertebrata</taxon>
        <taxon>Euteleostomi</taxon>
        <taxon>Actinopterygii</taxon>
        <taxon>Neopterygii</taxon>
        <taxon>Teleostei</taxon>
        <taxon>Neoteleostei</taxon>
        <taxon>Acanthomorphata</taxon>
        <taxon>Anabantaria</taxon>
        <taxon>Anabantiformes</taxon>
        <taxon>Anabantoidei</taxon>
        <taxon>Anabantidae</taxon>
        <taxon>Anabas</taxon>
    </lineage>
</organism>
<evidence type="ECO:0000313" key="2">
    <source>
        <dbReference type="Proteomes" id="UP000265040"/>
    </source>
</evidence>
<accession>A0A3Q1JTW1</accession>
<dbReference type="AlphaFoldDB" id="A0A3Q1JTW1"/>
<proteinExistence type="predicted"/>
<protein>
    <submittedName>
        <fullName evidence="1">Uncharacterized protein</fullName>
    </submittedName>
</protein>
<name>A0A3Q1JTW1_ANATE</name>
<dbReference type="InParanoid" id="A0A3Q1JTW1"/>
<keyword evidence="2" id="KW-1185">Reference proteome</keyword>
<reference evidence="1" key="3">
    <citation type="submission" date="2025-09" db="UniProtKB">
        <authorList>
            <consortium name="Ensembl"/>
        </authorList>
    </citation>
    <scope>IDENTIFICATION</scope>
</reference>
<reference evidence="1" key="2">
    <citation type="submission" date="2025-08" db="UniProtKB">
        <authorList>
            <consortium name="Ensembl"/>
        </authorList>
    </citation>
    <scope>IDENTIFICATION</scope>
</reference>